<sequence>MDHEGMVSMFEALLATGLSGFLGCSLNIFEAALVEFFHNDSVSDGMVVSTVQGKPLAISEELFAGTFELPLEGLTDLHEENGIFYCTETGLREPLRSGEDDDMSRLKQPSKIIERRSDISTIAECFVEEPVETEDHGKEIEAVATSIEGKTLDDESLSIDDLLATISADAMLPSVTAAEITIIQFERCIEIREVQEGYWC</sequence>
<proteinExistence type="predicted"/>
<organism evidence="1 2">
    <name type="scientific">Dorcoceras hygrometricum</name>
    <dbReference type="NCBI Taxonomy" id="472368"/>
    <lineage>
        <taxon>Eukaryota</taxon>
        <taxon>Viridiplantae</taxon>
        <taxon>Streptophyta</taxon>
        <taxon>Embryophyta</taxon>
        <taxon>Tracheophyta</taxon>
        <taxon>Spermatophyta</taxon>
        <taxon>Magnoliopsida</taxon>
        <taxon>eudicotyledons</taxon>
        <taxon>Gunneridae</taxon>
        <taxon>Pentapetalae</taxon>
        <taxon>asterids</taxon>
        <taxon>lamiids</taxon>
        <taxon>Lamiales</taxon>
        <taxon>Gesneriaceae</taxon>
        <taxon>Didymocarpoideae</taxon>
        <taxon>Trichosporeae</taxon>
        <taxon>Loxocarpinae</taxon>
        <taxon>Dorcoceras</taxon>
    </lineage>
</organism>
<protein>
    <submittedName>
        <fullName evidence="1">Uncharacterized protein</fullName>
    </submittedName>
</protein>
<dbReference type="Proteomes" id="UP000250235">
    <property type="component" value="Unassembled WGS sequence"/>
</dbReference>
<evidence type="ECO:0000313" key="2">
    <source>
        <dbReference type="Proteomes" id="UP000250235"/>
    </source>
</evidence>
<dbReference type="AlphaFoldDB" id="A0A2Z7AJR3"/>
<gene>
    <name evidence="1" type="ORF">F511_27992</name>
</gene>
<keyword evidence="2" id="KW-1185">Reference proteome</keyword>
<reference evidence="1 2" key="1">
    <citation type="journal article" date="2015" name="Proc. Natl. Acad. Sci. U.S.A.">
        <title>The resurrection genome of Boea hygrometrica: A blueprint for survival of dehydration.</title>
        <authorList>
            <person name="Xiao L."/>
            <person name="Yang G."/>
            <person name="Zhang L."/>
            <person name="Yang X."/>
            <person name="Zhao S."/>
            <person name="Ji Z."/>
            <person name="Zhou Q."/>
            <person name="Hu M."/>
            <person name="Wang Y."/>
            <person name="Chen M."/>
            <person name="Xu Y."/>
            <person name="Jin H."/>
            <person name="Xiao X."/>
            <person name="Hu G."/>
            <person name="Bao F."/>
            <person name="Hu Y."/>
            <person name="Wan P."/>
            <person name="Li L."/>
            <person name="Deng X."/>
            <person name="Kuang T."/>
            <person name="Xiang C."/>
            <person name="Zhu J.K."/>
            <person name="Oliver M.J."/>
            <person name="He Y."/>
        </authorList>
    </citation>
    <scope>NUCLEOTIDE SEQUENCE [LARGE SCALE GENOMIC DNA]</scope>
    <source>
        <strain evidence="2">cv. XS01</strain>
    </source>
</reference>
<evidence type="ECO:0000313" key="1">
    <source>
        <dbReference type="EMBL" id="KZV22045.1"/>
    </source>
</evidence>
<name>A0A2Z7AJR3_9LAMI</name>
<accession>A0A2Z7AJR3</accession>
<dbReference type="EMBL" id="KV014482">
    <property type="protein sequence ID" value="KZV22045.1"/>
    <property type="molecule type" value="Genomic_DNA"/>
</dbReference>